<sequence length="150" mass="16201">MFAAVFILALCAGLNRARGDDRWMPSWLPGRALWYVALVIGLIALLSQPPLAAAAIALAYLVWGVPAWGTIYDLGRLPGASGDHLRFFARMLLAVPLLLVFGWCGALLGVLFAGLSLAAYELAWRWRPDNPIWLAECATGALWGGLILAL</sequence>
<evidence type="ECO:0000313" key="2">
    <source>
        <dbReference type="EMBL" id="MFC5292397.1"/>
    </source>
</evidence>
<feature type="transmembrane region" description="Helical" evidence="1">
    <location>
        <begin position="51"/>
        <end position="71"/>
    </location>
</feature>
<keyword evidence="3" id="KW-1185">Reference proteome</keyword>
<accession>A0ABW0EZ07</accession>
<keyword evidence="1" id="KW-0472">Membrane</keyword>
<gene>
    <name evidence="2" type="ORF">ACFPK2_05260</name>
</gene>
<evidence type="ECO:0000313" key="3">
    <source>
        <dbReference type="Proteomes" id="UP001595976"/>
    </source>
</evidence>
<evidence type="ECO:0000256" key="1">
    <source>
        <dbReference type="SAM" id="Phobius"/>
    </source>
</evidence>
<comment type="caution">
    <text evidence="2">The sequence shown here is derived from an EMBL/GenBank/DDBJ whole genome shotgun (WGS) entry which is preliminary data.</text>
</comment>
<dbReference type="RefSeq" id="WP_260347585.1">
    <property type="nucleotide sequence ID" value="NZ_JAOAOS010000001.1"/>
</dbReference>
<protein>
    <recommendedName>
        <fullName evidence="4">Phosphatidate cytidylyltransferase</fullName>
    </recommendedName>
</protein>
<proteinExistence type="predicted"/>
<feature type="transmembrane region" description="Helical" evidence="1">
    <location>
        <begin position="29"/>
        <end position="46"/>
    </location>
</feature>
<feature type="transmembrane region" description="Helical" evidence="1">
    <location>
        <begin position="132"/>
        <end position="149"/>
    </location>
</feature>
<dbReference type="EMBL" id="JBHSLI010000001">
    <property type="protein sequence ID" value="MFC5292397.1"/>
    <property type="molecule type" value="Genomic_DNA"/>
</dbReference>
<reference evidence="3" key="1">
    <citation type="journal article" date="2019" name="Int. J. Syst. Evol. Microbiol.">
        <title>The Global Catalogue of Microorganisms (GCM) 10K type strain sequencing project: providing services to taxonomists for standard genome sequencing and annotation.</title>
        <authorList>
            <consortium name="The Broad Institute Genomics Platform"/>
            <consortium name="The Broad Institute Genome Sequencing Center for Infectious Disease"/>
            <person name="Wu L."/>
            <person name="Ma J."/>
        </authorList>
    </citation>
    <scope>NUCLEOTIDE SEQUENCE [LARGE SCALE GENOMIC DNA]</scope>
    <source>
        <strain evidence="3">CGMCC 1.15643</strain>
    </source>
</reference>
<keyword evidence="1" id="KW-0812">Transmembrane</keyword>
<keyword evidence="1" id="KW-1133">Transmembrane helix</keyword>
<organism evidence="2 3">
    <name type="scientific">Bosea minatitlanensis</name>
    <dbReference type="NCBI Taxonomy" id="128782"/>
    <lineage>
        <taxon>Bacteria</taxon>
        <taxon>Pseudomonadati</taxon>
        <taxon>Pseudomonadota</taxon>
        <taxon>Alphaproteobacteria</taxon>
        <taxon>Hyphomicrobiales</taxon>
        <taxon>Boseaceae</taxon>
        <taxon>Bosea</taxon>
    </lineage>
</organism>
<dbReference type="Proteomes" id="UP001595976">
    <property type="component" value="Unassembled WGS sequence"/>
</dbReference>
<evidence type="ECO:0008006" key="4">
    <source>
        <dbReference type="Google" id="ProtNLM"/>
    </source>
</evidence>
<name>A0ABW0EZ07_9HYPH</name>
<feature type="transmembrane region" description="Helical" evidence="1">
    <location>
        <begin position="91"/>
        <end position="120"/>
    </location>
</feature>